<protein>
    <submittedName>
        <fullName evidence="1">Uncharacterized protein</fullName>
    </submittedName>
</protein>
<gene>
    <name evidence="1" type="ORF">AB5J51_37540</name>
</gene>
<reference evidence="1" key="1">
    <citation type="submission" date="2024-08" db="EMBL/GenBank/DDBJ databases">
        <authorList>
            <person name="Yu S.T."/>
        </authorList>
    </citation>
    <scope>NUCLEOTIDE SEQUENCE</scope>
    <source>
        <strain evidence="1">R33</strain>
    </source>
</reference>
<dbReference type="AlphaFoldDB" id="A0AB39YGI1"/>
<dbReference type="RefSeq" id="WP_369779791.1">
    <property type="nucleotide sequence ID" value="NZ_CP165727.1"/>
</dbReference>
<evidence type="ECO:0000313" key="1">
    <source>
        <dbReference type="EMBL" id="XDV69200.1"/>
    </source>
</evidence>
<proteinExistence type="predicted"/>
<name>A0AB39YGI1_9ACTN</name>
<dbReference type="EMBL" id="CP165727">
    <property type="protein sequence ID" value="XDV69200.1"/>
    <property type="molecule type" value="Genomic_DNA"/>
</dbReference>
<sequence length="54" mass="6040">MKALQRDPFKEFARTHLGRVLTGRVTKIVPFGGNMEATLSRLRSLAEGVGTLRR</sequence>
<accession>A0AB39YGI1</accession>
<organism evidence="1">
    <name type="scientific">Streptomyces sp. R33</name>
    <dbReference type="NCBI Taxonomy" id="3238629"/>
    <lineage>
        <taxon>Bacteria</taxon>
        <taxon>Bacillati</taxon>
        <taxon>Actinomycetota</taxon>
        <taxon>Actinomycetes</taxon>
        <taxon>Kitasatosporales</taxon>
        <taxon>Streptomycetaceae</taxon>
        <taxon>Streptomyces</taxon>
    </lineage>
</organism>